<feature type="transmembrane region" description="Helical" evidence="1">
    <location>
        <begin position="28"/>
        <end position="50"/>
    </location>
</feature>
<protein>
    <submittedName>
        <fullName evidence="2">Uncharacterized protein</fullName>
    </submittedName>
</protein>
<sequence length="64" mass="7732">MIQAIERQAADQEKLITLLKLKMNNLRILHLHKLLCINIFHLFSGISLFYKNNKKYYFPVFFFT</sequence>
<proteinExistence type="predicted"/>
<name>A0A3D9BAS2_9FLAO</name>
<dbReference type="EMBL" id="QNVV01000001">
    <property type="protein sequence ID" value="REC50396.1"/>
    <property type="molecule type" value="Genomic_DNA"/>
</dbReference>
<keyword evidence="3" id="KW-1185">Reference proteome</keyword>
<dbReference type="AlphaFoldDB" id="A0A3D9BAS2"/>
<gene>
    <name evidence="2" type="ORF">DRF67_02385</name>
</gene>
<comment type="caution">
    <text evidence="2">The sequence shown here is derived from an EMBL/GenBank/DDBJ whole genome shotgun (WGS) entry which is preliminary data.</text>
</comment>
<keyword evidence="1" id="KW-0812">Transmembrane</keyword>
<evidence type="ECO:0000256" key="1">
    <source>
        <dbReference type="SAM" id="Phobius"/>
    </source>
</evidence>
<dbReference type="Proteomes" id="UP000256257">
    <property type="component" value="Unassembled WGS sequence"/>
</dbReference>
<keyword evidence="1" id="KW-0472">Membrane</keyword>
<organism evidence="2 3">
    <name type="scientific">Chryseobacterium pennipullorum</name>
    <dbReference type="NCBI Taxonomy" id="2258963"/>
    <lineage>
        <taxon>Bacteria</taxon>
        <taxon>Pseudomonadati</taxon>
        <taxon>Bacteroidota</taxon>
        <taxon>Flavobacteriia</taxon>
        <taxon>Flavobacteriales</taxon>
        <taxon>Weeksellaceae</taxon>
        <taxon>Chryseobacterium group</taxon>
        <taxon>Chryseobacterium</taxon>
    </lineage>
</organism>
<keyword evidence="1" id="KW-1133">Transmembrane helix</keyword>
<evidence type="ECO:0000313" key="2">
    <source>
        <dbReference type="EMBL" id="REC50396.1"/>
    </source>
</evidence>
<evidence type="ECO:0000313" key="3">
    <source>
        <dbReference type="Proteomes" id="UP000256257"/>
    </source>
</evidence>
<reference evidence="2 3" key="1">
    <citation type="submission" date="2018-06" db="EMBL/GenBank/DDBJ databases">
        <title>Novel Chryseobacterium species.</title>
        <authorList>
            <person name="Newman J."/>
            <person name="Hugo C."/>
            <person name="Oosthuizen L."/>
            <person name="Charimba G."/>
        </authorList>
    </citation>
    <scope>NUCLEOTIDE SEQUENCE [LARGE SCALE GENOMIC DNA]</scope>
    <source>
        <strain evidence="2 3">7_F195</strain>
    </source>
</reference>
<accession>A0A3D9BAS2</accession>